<feature type="compositionally biased region" description="Polar residues" evidence="1">
    <location>
        <begin position="16"/>
        <end position="26"/>
    </location>
</feature>
<keyword evidence="3" id="KW-1185">Reference proteome</keyword>
<reference evidence="2 3" key="1">
    <citation type="submission" date="2020-04" db="EMBL/GenBank/DDBJ databases">
        <title>Chromosome-level genome assembly of a cyprinid fish Onychostoma macrolepis by integration of Nanopore Sequencing, Bionano and Hi-C technology.</title>
        <authorList>
            <person name="Wang D."/>
        </authorList>
    </citation>
    <scope>NUCLEOTIDE SEQUENCE [LARGE SCALE GENOMIC DNA]</scope>
    <source>
        <strain evidence="2">SWU-2019</strain>
        <tissue evidence="2">Muscle</tissue>
    </source>
</reference>
<proteinExistence type="predicted"/>
<name>A0A7J6C4N7_9TELE</name>
<accession>A0A7J6C4N7</accession>
<sequence>MKRLLQSLQPPVPTAPTKTASVNESDFQPPHMIDLDALSMSASNSHFLDEELVDPALQSGPPQVALSSLSAAGGSSGCHRHRLTHATQAQSSGYVTTTVRNFKRHSDIE</sequence>
<gene>
    <name evidence="2" type="ORF">G5714_016966</name>
</gene>
<feature type="region of interest" description="Disordered" evidence="1">
    <location>
        <begin position="1"/>
        <end position="30"/>
    </location>
</feature>
<comment type="caution">
    <text evidence="2">The sequence shown here is derived from an EMBL/GenBank/DDBJ whole genome shotgun (WGS) entry which is preliminary data.</text>
</comment>
<evidence type="ECO:0000313" key="2">
    <source>
        <dbReference type="EMBL" id="KAF4102166.1"/>
    </source>
</evidence>
<feature type="region of interest" description="Disordered" evidence="1">
    <location>
        <begin position="58"/>
        <end position="109"/>
    </location>
</feature>
<organism evidence="2 3">
    <name type="scientific">Onychostoma macrolepis</name>
    <dbReference type="NCBI Taxonomy" id="369639"/>
    <lineage>
        <taxon>Eukaryota</taxon>
        <taxon>Metazoa</taxon>
        <taxon>Chordata</taxon>
        <taxon>Craniata</taxon>
        <taxon>Vertebrata</taxon>
        <taxon>Euteleostomi</taxon>
        <taxon>Actinopterygii</taxon>
        <taxon>Neopterygii</taxon>
        <taxon>Teleostei</taxon>
        <taxon>Ostariophysi</taxon>
        <taxon>Cypriniformes</taxon>
        <taxon>Cyprinidae</taxon>
        <taxon>Acrossocheilinae</taxon>
        <taxon>Onychostoma</taxon>
    </lineage>
</organism>
<evidence type="ECO:0000256" key="1">
    <source>
        <dbReference type="SAM" id="MobiDB-lite"/>
    </source>
</evidence>
<dbReference type="EMBL" id="JAAMOB010000017">
    <property type="protein sequence ID" value="KAF4102166.1"/>
    <property type="molecule type" value="Genomic_DNA"/>
</dbReference>
<feature type="compositionally biased region" description="Polar residues" evidence="1">
    <location>
        <begin position="85"/>
        <end position="100"/>
    </location>
</feature>
<protein>
    <submittedName>
        <fullName evidence="2">Uncharacterized protein</fullName>
    </submittedName>
</protein>
<dbReference type="AlphaFoldDB" id="A0A7J6C4N7"/>
<dbReference type="Proteomes" id="UP000579812">
    <property type="component" value="Unassembled WGS sequence"/>
</dbReference>
<evidence type="ECO:0000313" key="3">
    <source>
        <dbReference type="Proteomes" id="UP000579812"/>
    </source>
</evidence>